<evidence type="ECO:0000313" key="3">
    <source>
        <dbReference type="Proteomes" id="UP000664417"/>
    </source>
</evidence>
<evidence type="ECO:0000256" key="1">
    <source>
        <dbReference type="ARBA" id="ARBA00023115"/>
    </source>
</evidence>
<evidence type="ECO:0000313" key="2">
    <source>
        <dbReference type="EMBL" id="MBO1322007.1"/>
    </source>
</evidence>
<comment type="caution">
    <text evidence="2">The sequence shown here is derived from an EMBL/GenBank/DDBJ whole genome shotgun (WGS) entry which is preliminary data.</text>
</comment>
<keyword evidence="3" id="KW-1185">Reference proteome</keyword>
<organism evidence="2 3">
    <name type="scientific">Acanthopleuribacter pedis</name>
    <dbReference type="NCBI Taxonomy" id="442870"/>
    <lineage>
        <taxon>Bacteria</taxon>
        <taxon>Pseudomonadati</taxon>
        <taxon>Acidobacteriota</taxon>
        <taxon>Holophagae</taxon>
        <taxon>Acanthopleuribacterales</taxon>
        <taxon>Acanthopleuribacteraceae</taxon>
        <taxon>Acanthopleuribacter</taxon>
    </lineage>
</organism>
<sequence>MSTYNRVVFDKRIGGDWIRVVDLFPLQHRYLHFEHSIQGVMSLLDHTVPVLEYVGLMCYAVRELAHHPPRVLIGGLGSCTALHFIDRLWRHTSDIVTVEINPAVIDLGRRFFRLTRQHQVVEDDLRAVLEGGASSVRVPAPWDLVIVDCYSSQFVPASLMSVEFMELVRTRTAPDGLAVFNLWSPNCNRICGHQVRTILEVFETVAVLHCREDDNLLLFASPQRHFPWPTKVYFKGLRYPFAVYQKRFESFWPGFLRDSSVIDDAGADRYLQHQNEIFETP</sequence>
<gene>
    <name evidence="2" type="ORF">J3U88_26235</name>
</gene>
<dbReference type="AlphaFoldDB" id="A0A8J7U5S0"/>
<dbReference type="RefSeq" id="WP_207861980.1">
    <property type="nucleotide sequence ID" value="NZ_JAFREP010000030.1"/>
</dbReference>
<dbReference type="EMBL" id="JAFREP010000030">
    <property type="protein sequence ID" value="MBO1322007.1"/>
    <property type="molecule type" value="Genomic_DNA"/>
</dbReference>
<dbReference type="SUPFAM" id="SSF53335">
    <property type="entry name" value="S-adenosyl-L-methionine-dependent methyltransferases"/>
    <property type="match status" value="1"/>
</dbReference>
<reference evidence="2" key="1">
    <citation type="submission" date="2021-03" db="EMBL/GenBank/DDBJ databases">
        <authorList>
            <person name="Wang G."/>
        </authorList>
    </citation>
    <scope>NUCLEOTIDE SEQUENCE</scope>
    <source>
        <strain evidence="2">KCTC 12899</strain>
    </source>
</reference>
<proteinExistence type="predicted"/>
<dbReference type="PANTHER" id="PTHR43317:SF1">
    <property type="entry name" value="THERMOSPERMINE SYNTHASE ACAULIS5"/>
    <property type="match status" value="1"/>
</dbReference>
<dbReference type="GO" id="GO:0006596">
    <property type="term" value="P:polyamine biosynthetic process"/>
    <property type="evidence" value="ECO:0007669"/>
    <property type="project" value="UniProtKB-KW"/>
</dbReference>
<dbReference type="PANTHER" id="PTHR43317">
    <property type="entry name" value="THERMOSPERMINE SYNTHASE ACAULIS5"/>
    <property type="match status" value="1"/>
</dbReference>
<protein>
    <submittedName>
        <fullName evidence="2">Fused MFS/spermidine synthase</fullName>
    </submittedName>
</protein>
<keyword evidence="1" id="KW-0620">Polyamine biosynthesis</keyword>
<dbReference type="InterPro" id="IPR029063">
    <property type="entry name" value="SAM-dependent_MTases_sf"/>
</dbReference>
<accession>A0A8J7U5S0</accession>
<dbReference type="NCBIfam" id="NF037959">
    <property type="entry name" value="MFS_SpdSyn"/>
    <property type="match status" value="1"/>
</dbReference>
<name>A0A8J7U5S0_9BACT</name>
<dbReference type="Gene3D" id="3.40.50.150">
    <property type="entry name" value="Vaccinia Virus protein VP39"/>
    <property type="match status" value="1"/>
</dbReference>
<dbReference type="Proteomes" id="UP000664417">
    <property type="component" value="Unassembled WGS sequence"/>
</dbReference>
<dbReference type="Pfam" id="PF01564">
    <property type="entry name" value="Spermine_synth"/>
    <property type="match status" value="1"/>
</dbReference>